<gene>
    <name evidence="1" type="ORF">PBF_04548</name>
</gene>
<dbReference type="AlphaFoldDB" id="W7KX97"/>
<reference evidence="2" key="1">
    <citation type="submission" date="2013-03" db="EMBL/GenBank/DDBJ databases">
        <title>Draft genome sequence of Bacillus firmus DS1.</title>
        <authorList>
            <person name="Peng D."/>
            <person name="Zhu L."/>
            <person name="Sun M."/>
        </authorList>
    </citation>
    <scope>NUCLEOTIDE SEQUENCE [LARGE SCALE GENOMIC DNA]</scope>
    <source>
        <strain evidence="2">DS1</strain>
    </source>
</reference>
<dbReference type="Pfam" id="PF06124">
    <property type="entry name" value="DUF960"/>
    <property type="match status" value="1"/>
</dbReference>
<accession>W7KX97</accession>
<dbReference type="Gene3D" id="3.10.450.150">
    <property type="entry name" value="enterococcus faecalis protein"/>
    <property type="match status" value="1"/>
</dbReference>
<dbReference type="RefSeq" id="WP_051488807.1">
    <property type="nucleotide sequence ID" value="NZ_APVL01000003.1"/>
</dbReference>
<dbReference type="EMBL" id="APVL01000003">
    <property type="protein sequence ID" value="EWG12035.1"/>
    <property type="molecule type" value="Genomic_DNA"/>
</dbReference>
<reference evidence="1 2" key="2">
    <citation type="journal article" date="2016" name="Sci. Rep.">
        <title>A novel serine protease, Sep1, from Bacillus firmus DS-1 has nematicidal activity and degrades multiple intestinal-associated nematode proteins.</title>
        <authorList>
            <person name="Geng C."/>
            <person name="Nie X."/>
            <person name="Tang Z."/>
            <person name="Zhang Y."/>
            <person name="Lin J."/>
            <person name="Sun M."/>
            <person name="Peng D."/>
        </authorList>
    </citation>
    <scope>NUCLEOTIDE SEQUENCE [LARGE SCALE GENOMIC DNA]</scope>
    <source>
        <strain evidence="1 2">DS1</strain>
    </source>
</reference>
<dbReference type="InterPro" id="IPR009303">
    <property type="entry name" value="DUF960"/>
</dbReference>
<evidence type="ECO:0008006" key="3">
    <source>
        <dbReference type="Google" id="ProtNLM"/>
    </source>
</evidence>
<sequence length="101" mass="12223">MFNKTSNRYMTRSIAKEIHPEIAMRLWNLIDERKMEEDELDYLQVFELFIEDGKQLVLHRQEQPSYSKQWLIELKHTVPIPSTIWCIDDGQSQMMLFPTDY</sequence>
<evidence type="ECO:0000313" key="1">
    <source>
        <dbReference type="EMBL" id="EWG12035.1"/>
    </source>
</evidence>
<comment type="caution">
    <text evidence="1">The sequence shown here is derived from an EMBL/GenBank/DDBJ whole genome shotgun (WGS) entry which is preliminary data.</text>
</comment>
<dbReference type="PATRIC" id="fig|1307436.3.peg.971"/>
<dbReference type="Proteomes" id="UP000019270">
    <property type="component" value="Unassembled WGS sequence"/>
</dbReference>
<dbReference type="OrthoDB" id="1756859at2"/>
<organism evidence="1 2">
    <name type="scientific">Cytobacillus firmus DS1</name>
    <dbReference type="NCBI Taxonomy" id="1307436"/>
    <lineage>
        <taxon>Bacteria</taxon>
        <taxon>Bacillati</taxon>
        <taxon>Bacillota</taxon>
        <taxon>Bacilli</taxon>
        <taxon>Bacillales</taxon>
        <taxon>Bacillaceae</taxon>
        <taxon>Cytobacillus</taxon>
    </lineage>
</organism>
<evidence type="ECO:0000313" key="2">
    <source>
        <dbReference type="Proteomes" id="UP000019270"/>
    </source>
</evidence>
<protein>
    <recommendedName>
        <fullName evidence="3">DUF960 domain-containing protein</fullName>
    </recommendedName>
</protein>
<name>W7KX97_CYTFI</name>
<proteinExistence type="predicted"/>
<dbReference type="eggNOG" id="COG0827">
    <property type="taxonomic scope" value="Bacteria"/>
</dbReference>